<sequence>MSKENKVDNFNRDCRLCASDADQVVAKIKENLNEKKPAYSSLRSKYAKDGEKAGHKLSFNSFLNYLRGQGVKINEPDKAKKRKELIKDYALINLGTLIMTIGVCFFKFPNNFAMGGVTGFSVVFAKLVPSISAEATTIVLNLLFLAIGYIFLGRSFGFRTTYSTLLMNILIVIYKKYFYLQHPLTNQPLLELSFAVLLPSIGGSLLFYANGSSGGTDVLAMLLKRYSSINIGSALVYSDFFITFSSFLVFDIQTVLLSILGMLARGSVIDTVMNQLTLSKYFIIVTTKPGIIGDYITLVMHRGATRMKAEGYFTGQEQSVFICAVSPYQAGSMMRQIRKLDEHAFILLTSTNEILGKGFKENIH</sequence>
<evidence type="ECO:0000256" key="3">
    <source>
        <dbReference type="ARBA" id="ARBA00022692"/>
    </source>
</evidence>
<keyword evidence="5 6" id="KW-0472">Membrane</keyword>
<feature type="domain" description="DUF2179" evidence="7">
    <location>
        <begin position="302"/>
        <end position="356"/>
    </location>
</feature>
<evidence type="ECO:0000256" key="1">
    <source>
        <dbReference type="ARBA" id="ARBA00004651"/>
    </source>
</evidence>
<evidence type="ECO:0000256" key="4">
    <source>
        <dbReference type="ARBA" id="ARBA00022989"/>
    </source>
</evidence>
<feature type="transmembrane region" description="Helical" evidence="6">
    <location>
        <begin position="192"/>
        <end position="209"/>
    </location>
</feature>
<evidence type="ECO:0000256" key="5">
    <source>
        <dbReference type="ARBA" id="ARBA00023136"/>
    </source>
</evidence>
<dbReference type="PANTHER" id="PTHR33545">
    <property type="entry name" value="UPF0750 MEMBRANE PROTEIN YITT-RELATED"/>
    <property type="match status" value="1"/>
</dbReference>
<protein>
    <recommendedName>
        <fullName evidence="7">DUF2179 domain-containing protein</fullName>
    </recommendedName>
</protein>
<evidence type="ECO:0000256" key="6">
    <source>
        <dbReference type="SAM" id="Phobius"/>
    </source>
</evidence>
<dbReference type="GO" id="GO:0005886">
    <property type="term" value="C:plasma membrane"/>
    <property type="evidence" value="ECO:0007669"/>
    <property type="project" value="UniProtKB-SubCell"/>
</dbReference>
<evidence type="ECO:0000256" key="2">
    <source>
        <dbReference type="ARBA" id="ARBA00022475"/>
    </source>
</evidence>
<evidence type="ECO:0000259" key="7">
    <source>
        <dbReference type="Pfam" id="PF10035"/>
    </source>
</evidence>
<gene>
    <name evidence="8" type="ORF">HMPREF1872_00130</name>
</gene>
<evidence type="ECO:0000313" key="8">
    <source>
        <dbReference type="EMBL" id="KXB42458.1"/>
    </source>
</evidence>
<reference evidence="9" key="1">
    <citation type="submission" date="2016-01" db="EMBL/GenBank/DDBJ databases">
        <authorList>
            <person name="Mitreva M."/>
            <person name="Pepin K.H."/>
            <person name="Mihindukulasuriya K.A."/>
            <person name="Fulton R."/>
            <person name="Fronick C."/>
            <person name="O'Laughlin M."/>
            <person name="Miner T."/>
            <person name="Herter B."/>
            <person name="Rosa B.A."/>
            <person name="Cordes M."/>
            <person name="Tomlinson C."/>
            <person name="Wollam A."/>
            <person name="Palsikar V.B."/>
            <person name="Mardis E.R."/>
            <person name="Wilson R.K."/>
        </authorList>
    </citation>
    <scope>NUCLEOTIDE SEQUENCE [LARGE SCALE GENOMIC DNA]</scope>
    <source>
        <strain evidence="9">KA00274</strain>
    </source>
</reference>
<accession>A0A133YGY3</accession>
<dbReference type="Gene3D" id="3.30.70.120">
    <property type="match status" value="1"/>
</dbReference>
<dbReference type="AlphaFoldDB" id="A0A133YGY3"/>
<evidence type="ECO:0000313" key="9">
    <source>
        <dbReference type="Proteomes" id="UP000070080"/>
    </source>
</evidence>
<keyword evidence="3 6" id="KW-0812">Transmembrane</keyword>
<proteinExistence type="predicted"/>
<dbReference type="InterPro" id="IPR015867">
    <property type="entry name" value="N-reg_PII/ATP_PRibTrfase_C"/>
</dbReference>
<organism evidence="8 9">
    <name type="scientific">Amygdalobacter nucleatus</name>
    <dbReference type="NCBI Taxonomy" id="3029274"/>
    <lineage>
        <taxon>Bacteria</taxon>
        <taxon>Bacillati</taxon>
        <taxon>Bacillota</taxon>
        <taxon>Clostridia</taxon>
        <taxon>Eubacteriales</taxon>
        <taxon>Oscillospiraceae</taxon>
        <taxon>Amygdalobacter</taxon>
    </lineage>
</organism>
<dbReference type="STRING" id="1497955.HMPREF1872_00130"/>
<dbReference type="Proteomes" id="UP000070080">
    <property type="component" value="Unassembled WGS sequence"/>
</dbReference>
<dbReference type="CDD" id="cd16380">
    <property type="entry name" value="YitT_C"/>
    <property type="match status" value="1"/>
</dbReference>
<keyword evidence="9" id="KW-1185">Reference proteome</keyword>
<keyword evidence="2" id="KW-1003">Cell membrane</keyword>
<dbReference type="Pfam" id="PF10035">
    <property type="entry name" value="DUF2179"/>
    <property type="match status" value="1"/>
</dbReference>
<keyword evidence="4 6" id="KW-1133">Transmembrane helix</keyword>
<feature type="transmembrane region" description="Helical" evidence="6">
    <location>
        <begin position="128"/>
        <end position="152"/>
    </location>
</feature>
<feature type="transmembrane region" description="Helical" evidence="6">
    <location>
        <begin position="89"/>
        <end position="108"/>
    </location>
</feature>
<dbReference type="EMBL" id="LSCV01000002">
    <property type="protein sequence ID" value="KXB42458.1"/>
    <property type="molecule type" value="Genomic_DNA"/>
</dbReference>
<comment type="caution">
    <text evidence="8">The sequence shown here is derived from an EMBL/GenBank/DDBJ whole genome shotgun (WGS) entry which is preliminary data.</text>
</comment>
<dbReference type="InterPro" id="IPR003740">
    <property type="entry name" value="YitT"/>
</dbReference>
<dbReference type="PANTHER" id="PTHR33545:SF5">
    <property type="entry name" value="UPF0750 MEMBRANE PROTEIN YITT"/>
    <property type="match status" value="1"/>
</dbReference>
<name>A0A133YGY3_9FIRM</name>
<dbReference type="InterPro" id="IPR019264">
    <property type="entry name" value="DUF2179"/>
</dbReference>
<dbReference type="InterPro" id="IPR051461">
    <property type="entry name" value="UPF0750_membrane"/>
</dbReference>
<comment type="subcellular location">
    <subcellularLocation>
        <location evidence="1">Cell membrane</location>
        <topology evidence="1">Multi-pass membrane protein</topology>
    </subcellularLocation>
</comment>
<dbReference type="Pfam" id="PF02588">
    <property type="entry name" value="YitT_membrane"/>
    <property type="match status" value="1"/>
</dbReference>